<dbReference type="SUPFAM" id="SSF56672">
    <property type="entry name" value="DNA/RNA polymerases"/>
    <property type="match status" value="1"/>
</dbReference>
<evidence type="ECO:0000313" key="2">
    <source>
        <dbReference type="EMBL" id="WKA04948.1"/>
    </source>
</evidence>
<accession>A0ABY9DD27</accession>
<dbReference type="InterPro" id="IPR043502">
    <property type="entry name" value="DNA/RNA_pol_sf"/>
</dbReference>
<gene>
    <name evidence="2" type="ORF">VitviT2T_022941</name>
</gene>
<proteinExistence type="predicted"/>
<name>A0ABY9DD27_VITVI</name>
<dbReference type="Proteomes" id="UP001227230">
    <property type="component" value="Chromosome 15"/>
</dbReference>
<keyword evidence="3" id="KW-1185">Reference proteome</keyword>
<dbReference type="Pfam" id="PF07727">
    <property type="entry name" value="RVT_2"/>
    <property type="match status" value="1"/>
</dbReference>
<organism evidence="2 3">
    <name type="scientific">Vitis vinifera</name>
    <name type="common">Grape</name>
    <dbReference type="NCBI Taxonomy" id="29760"/>
    <lineage>
        <taxon>Eukaryota</taxon>
        <taxon>Viridiplantae</taxon>
        <taxon>Streptophyta</taxon>
        <taxon>Embryophyta</taxon>
        <taxon>Tracheophyta</taxon>
        <taxon>Spermatophyta</taxon>
        <taxon>Magnoliopsida</taxon>
        <taxon>eudicotyledons</taxon>
        <taxon>Gunneridae</taxon>
        <taxon>Pentapetalae</taxon>
        <taxon>rosids</taxon>
        <taxon>Vitales</taxon>
        <taxon>Vitaceae</taxon>
        <taxon>Viteae</taxon>
        <taxon>Vitis</taxon>
    </lineage>
</organism>
<protein>
    <recommendedName>
        <fullName evidence="1">Reverse transcriptase Ty1/copia-type domain-containing protein</fullName>
    </recommendedName>
</protein>
<feature type="domain" description="Reverse transcriptase Ty1/copia-type" evidence="1">
    <location>
        <begin position="7"/>
        <end position="111"/>
    </location>
</feature>
<dbReference type="InterPro" id="IPR013103">
    <property type="entry name" value="RVT_2"/>
</dbReference>
<evidence type="ECO:0000259" key="1">
    <source>
        <dbReference type="Pfam" id="PF07727"/>
    </source>
</evidence>
<sequence>MKALQKNKIWDLVPLLKGKKIVGCKLVFSINHKADRSIEQYKERLVAKGYTQTYDINYQETFSPVAKLNIVRVLLFLVANLDWPLHQFDVKNAFLHGDLEKEVYMDIPINYIAS</sequence>
<dbReference type="EMBL" id="CP126662">
    <property type="protein sequence ID" value="WKA04948.1"/>
    <property type="molecule type" value="Genomic_DNA"/>
</dbReference>
<reference evidence="2 3" key="1">
    <citation type="journal article" date="2023" name="Hortic Res">
        <title>The complete reference genome for grapevine (Vitis vinifera L.) genetics and breeding.</title>
        <authorList>
            <person name="Shi X."/>
            <person name="Cao S."/>
            <person name="Wang X."/>
            <person name="Huang S."/>
            <person name="Wang Y."/>
            <person name="Liu Z."/>
            <person name="Liu W."/>
            <person name="Leng X."/>
            <person name="Peng Y."/>
            <person name="Wang N."/>
            <person name="Wang Y."/>
            <person name="Ma Z."/>
            <person name="Xu X."/>
            <person name="Zhang F."/>
            <person name="Xue H."/>
            <person name="Zhong H."/>
            <person name="Wang Y."/>
            <person name="Zhang K."/>
            <person name="Velt A."/>
            <person name="Avia K."/>
            <person name="Holtgrawe D."/>
            <person name="Grimplet J."/>
            <person name="Matus J.T."/>
            <person name="Ware D."/>
            <person name="Wu X."/>
            <person name="Wang H."/>
            <person name="Liu C."/>
            <person name="Fang Y."/>
            <person name="Rustenholz C."/>
            <person name="Cheng Z."/>
            <person name="Xiao H."/>
            <person name="Zhou Y."/>
        </authorList>
    </citation>
    <scope>NUCLEOTIDE SEQUENCE [LARGE SCALE GENOMIC DNA]</scope>
    <source>
        <strain evidence="3">cv. Pinot noir / PN40024</strain>
        <tissue evidence="2">Leaf</tissue>
    </source>
</reference>
<evidence type="ECO:0000313" key="3">
    <source>
        <dbReference type="Proteomes" id="UP001227230"/>
    </source>
</evidence>